<dbReference type="KEGG" id="slr:L21SP2_0060"/>
<feature type="signal peptide" evidence="1">
    <location>
        <begin position="1"/>
        <end position="23"/>
    </location>
</feature>
<feature type="chain" id="PRO_5004741900" evidence="1">
    <location>
        <begin position="24"/>
        <end position="166"/>
    </location>
</feature>
<name>V5WED9_9SPIO</name>
<proteinExistence type="predicted"/>
<evidence type="ECO:0000313" key="2">
    <source>
        <dbReference type="EMBL" id="AHC13506.1"/>
    </source>
</evidence>
<keyword evidence="1" id="KW-0732">Signal</keyword>
<keyword evidence="3" id="KW-1185">Reference proteome</keyword>
<evidence type="ECO:0000313" key="3">
    <source>
        <dbReference type="Proteomes" id="UP000018680"/>
    </source>
</evidence>
<dbReference type="STRING" id="1307761.L21SP2_0060"/>
<protein>
    <submittedName>
        <fullName evidence="2">Uncharacterized protein</fullName>
    </submittedName>
</protein>
<reference evidence="2 3" key="1">
    <citation type="journal article" date="2015" name="Stand. Genomic Sci.">
        <title>Complete genome sequence and description of Salinispira pacifica gen. nov., sp. nov., a novel spirochaete isolated form a hypersaline microbial mat.</title>
        <authorList>
            <person name="Ben Hania W."/>
            <person name="Joseph M."/>
            <person name="Schumann P."/>
            <person name="Bunk B."/>
            <person name="Fiebig A."/>
            <person name="Sproer C."/>
            <person name="Klenk H.P."/>
            <person name="Fardeau M.L."/>
            <person name="Spring S."/>
        </authorList>
    </citation>
    <scope>NUCLEOTIDE SEQUENCE [LARGE SCALE GENOMIC DNA]</scope>
    <source>
        <strain evidence="2 3">L21-RPul-D2</strain>
    </source>
</reference>
<organism evidence="2 3">
    <name type="scientific">Salinispira pacifica</name>
    <dbReference type="NCBI Taxonomy" id="1307761"/>
    <lineage>
        <taxon>Bacteria</taxon>
        <taxon>Pseudomonadati</taxon>
        <taxon>Spirochaetota</taxon>
        <taxon>Spirochaetia</taxon>
        <taxon>Spirochaetales</taxon>
        <taxon>Spirochaetaceae</taxon>
        <taxon>Salinispira</taxon>
    </lineage>
</organism>
<dbReference type="HOGENOM" id="CLU_1601527_0_0_12"/>
<dbReference type="Proteomes" id="UP000018680">
    <property type="component" value="Chromosome"/>
</dbReference>
<dbReference type="EMBL" id="CP006939">
    <property type="protein sequence ID" value="AHC13506.1"/>
    <property type="molecule type" value="Genomic_DNA"/>
</dbReference>
<accession>V5WED9</accession>
<dbReference type="AlphaFoldDB" id="V5WED9"/>
<sequence length="166" mass="18936">MIRIARTLFSFVVVFSLSAVLEAQDSGLIGIDELENYIDLNTSLVELYEFIENGEEIPSDRYYLIPGTVTSISTLDPNPETFYSEVEFSSARWIGQEEIRSYDSLLVFLDPSFVSRLPQRSPRNPPENIIEKNSRGMAVAEYYDILEMPDGSIIPVFIAHIFRNLE</sequence>
<dbReference type="RefSeq" id="WP_024266439.1">
    <property type="nucleotide sequence ID" value="NC_023035.1"/>
</dbReference>
<gene>
    <name evidence="2" type="ORF">L21SP2_0060</name>
</gene>
<evidence type="ECO:0000256" key="1">
    <source>
        <dbReference type="SAM" id="SignalP"/>
    </source>
</evidence>